<dbReference type="SUPFAM" id="SSF56752">
    <property type="entry name" value="D-aminoacid aminotransferase-like PLP-dependent enzymes"/>
    <property type="match status" value="1"/>
</dbReference>
<dbReference type="InterPro" id="IPR001544">
    <property type="entry name" value="Aminotrans_IV"/>
</dbReference>
<accession>H8FSS3</accession>
<evidence type="ECO:0000313" key="3">
    <source>
        <dbReference type="EMBL" id="CCG41411.1"/>
    </source>
</evidence>
<keyword evidence="3" id="KW-0808">Transferase</keyword>
<keyword evidence="3" id="KW-0032">Aminotransferase</keyword>
<dbReference type="RefSeq" id="WP_002728483.1">
    <property type="nucleotide sequence ID" value="NZ_CAHP01000020.1"/>
</dbReference>
<dbReference type="InterPro" id="IPR050571">
    <property type="entry name" value="Class-IV_PLP-Dep_Aminotrnsfr"/>
</dbReference>
<evidence type="ECO:0000256" key="1">
    <source>
        <dbReference type="ARBA" id="ARBA00009320"/>
    </source>
</evidence>
<dbReference type="GO" id="GO:0008696">
    <property type="term" value="F:4-amino-4-deoxychorismate lyase activity"/>
    <property type="evidence" value="ECO:0007669"/>
    <property type="project" value="TreeGrafter"/>
</dbReference>
<protein>
    <recommendedName>
        <fullName evidence="2">Probable branched-chain-amino-acid aminotransferase</fullName>
    </recommendedName>
</protein>
<dbReference type="InterPro" id="IPR043132">
    <property type="entry name" value="BCAT-like_C"/>
</dbReference>
<evidence type="ECO:0000256" key="2">
    <source>
        <dbReference type="ARBA" id="ARBA00014472"/>
    </source>
</evidence>
<dbReference type="GO" id="GO:0008483">
    <property type="term" value="F:transaminase activity"/>
    <property type="evidence" value="ECO:0007669"/>
    <property type="project" value="UniProtKB-KW"/>
</dbReference>
<comment type="caution">
    <text evidence="3">The sequence shown here is derived from an EMBL/GenBank/DDBJ whole genome shotgun (WGS) entry which is preliminary data.</text>
</comment>
<sequence>MIVWLNGTLIAEPRLDPSDRGFTLGDGLFETIRIVKGHPRHLGQHLDRLVQGCRVLRMPLPYDADTIGQGIVDLLAALGLTEATLRLTLTRGPAPRGLLPPAQPTPTLLMSAAAAAPPAGPTRLIVATVTRRNEHSPLSRLKSLNYLDNILARQEAADRGADDALLLNGQGRVTDTTIATLFARIDGQVVTPPVAEGVLPGIGRSLVLAAGIGSEREIPLDDLRRAKAIVLVNSLGVRPVIALDGESVVSCEALVAALRTACEG</sequence>
<dbReference type="EMBL" id="CAHP01000020">
    <property type="protein sequence ID" value="CCG41411.1"/>
    <property type="molecule type" value="Genomic_DNA"/>
</dbReference>
<gene>
    <name evidence="3" type="primary">ilvE</name>
    <name evidence="3" type="ORF">PHAMO_270252</name>
</gene>
<dbReference type="PANTHER" id="PTHR42743:SF2">
    <property type="entry name" value="AMINODEOXYCHORISMATE LYASE"/>
    <property type="match status" value="1"/>
</dbReference>
<dbReference type="Gene3D" id="3.30.470.10">
    <property type="match status" value="1"/>
</dbReference>
<dbReference type="eggNOG" id="COG0115">
    <property type="taxonomic scope" value="Bacteria"/>
</dbReference>
<dbReference type="STRING" id="1150626.PHAMO_270252"/>
<dbReference type="GO" id="GO:0005829">
    <property type="term" value="C:cytosol"/>
    <property type="evidence" value="ECO:0007669"/>
    <property type="project" value="TreeGrafter"/>
</dbReference>
<dbReference type="GO" id="GO:0008153">
    <property type="term" value="P:4-aminobenzoate biosynthetic process"/>
    <property type="evidence" value="ECO:0007669"/>
    <property type="project" value="TreeGrafter"/>
</dbReference>
<dbReference type="OrthoDB" id="9805628at2"/>
<evidence type="ECO:0000313" key="4">
    <source>
        <dbReference type="Proteomes" id="UP000004169"/>
    </source>
</evidence>
<dbReference type="Pfam" id="PF01063">
    <property type="entry name" value="Aminotran_4"/>
    <property type="match status" value="1"/>
</dbReference>
<reference evidence="3 4" key="1">
    <citation type="journal article" date="2012" name="J. Bacteriol.">
        <title>Draft Genome Sequence of the Purple Photosynthetic Bacterium Phaeospirillum molischianum DSM120, a Particularly Versatile Bacterium.</title>
        <authorList>
            <person name="Duquesne K."/>
            <person name="Prima V."/>
            <person name="Ji B."/>
            <person name="Rouy Z."/>
            <person name="Medigue C."/>
            <person name="Talla E."/>
            <person name="Sturgis J.N."/>
        </authorList>
    </citation>
    <scope>NUCLEOTIDE SEQUENCE [LARGE SCALE GENOMIC DNA]</scope>
    <source>
        <strain evidence="4">DSM120</strain>
    </source>
</reference>
<dbReference type="AlphaFoldDB" id="H8FSS3"/>
<dbReference type="InterPro" id="IPR043131">
    <property type="entry name" value="BCAT-like_N"/>
</dbReference>
<keyword evidence="4" id="KW-1185">Reference proteome</keyword>
<dbReference type="Proteomes" id="UP000004169">
    <property type="component" value="Unassembled WGS sequence"/>
</dbReference>
<dbReference type="PANTHER" id="PTHR42743">
    <property type="entry name" value="AMINO-ACID AMINOTRANSFERASE"/>
    <property type="match status" value="1"/>
</dbReference>
<dbReference type="InterPro" id="IPR036038">
    <property type="entry name" value="Aminotransferase-like"/>
</dbReference>
<name>H8FSS3_MAGML</name>
<dbReference type="Gene3D" id="3.20.10.10">
    <property type="entry name" value="D-amino Acid Aminotransferase, subunit A, domain 2"/>
    <property type="match status" value="1"/>
</dbReference>
<comment type="similarity">
    <text evidence="1">Belongs to the class-IV pyridoxal-phosphate-dependent aminotransferase family.</text>
</comment>
<proteinExistence type="inferred from homology"/>
<organism evidence="3 4">
    <name type="scientific">Magnetospirillum molischianum DSM 120</name>
    <dbReference type="NCBI Taxonomy" id="1150626"/>
    <lineage>
        <taxon>Bacteria</taxon>
        <taxon>Pseudomonadati</taxon>
        <taxon>Pseudomonadota</taxon>
        <taxon>Alphaproteobacteria</taxon>
        <taxon>Rhodospirillales</taxon>
        <taxon>Rhodospirillaceae</taxon>
        <taxon>Magnetospirillum</taxon>
    </lineage>
</organism>